<dbReference type="Proteomes" id="UP000828390">
    <property type="component" value="Unassembled WGS sequence"/>
</dbReference>
<protein>
    <submittedName>
        <fullName evidence="1">Uncharacterized protein</fullName>
    </submittedName>
</protein>
<evidence type="ECO:0000313" key="1">
    <source>
        <dbReference type="EMBL" id="KAH3784621.1"/>
    </source>
</evidence>
<gene>
    <name evidence="1" type="ORF">DPMN_162582</name>
</gene>
<organism evidence="1 2">
    <name type="scientific">Dreissena polymorpha</name>
    <name type="common">Zebra mussel</name>
    <name type="synonym">Mytilus polymorpha</name>
    <dbReference type="NCBI Taxonomy" id="45954"/>
    <lineage>
        <taxon>Eukaryota</taxon>
        <taxon>Metazoa</taxon>
        <taxon>Spiralia</taxon>
        <taxon>Lophotrochozoa</taxon>
        <taxon>Mollusca</taxon>
        <taxon>Bivalvia</taxon>
        <taxon>Autobranchia</taxon>
        <taxon>Heteroconchia</taxon>
        <taxon>Euheterodonta</taxon>
        <taxon>Imparidentia</taxon>
        <taxon>Neoheterodontei</taxon>
        <taxon>Myida</taxon>
        <taxon>Dreissenoidea</taxon>
        <taxon>Dreissenidae</taxon>
        <taxon>Dreissena</taxon>
    </lineage>
</organism>
<accession>A0A9D4ERS4</accession>
<comment type="caution">
    <text evidence="1">The sequence shown here is derived from an EMBL/GenBank/DDBJ whole genome shotgun (WGS) entry which is preliminary data.</text>
</comment>
<evidence type="ECO:0000313" key="2">
    <source>
        <dbReference type="Proteomes" id="UP000828390"/>
    </source>
</evidence>
<dbReference type="AlphaFoldDB" id="A0A9D4ERS4"/>
<reference evidence="1" key="1">
    <citation type="journal article" date="2019" name="bioRxiv">
        <title>The Genome of the Zebra Mussel, Dreissena polymorpha: A Resource for Invasive Species Research.</title>
        <authorList>
            <person name="McCartney M.A."/>
            <person name="Auch B."/>
            <person name="Kono T."/>
            <person name="Mallez S."/>
            <person name="Zhang Y."/>
            <person name="Obille A."/>
            <person name="Becker A."/>
            <person name="Abrahante J.E."/>
            <person name="Garbe J."/>
            <person name="Badalamenti J.P."/>
            <person name="Herman A."/>
            <person name="Mangelson H."/>
            <person name="Liachko I."/>
            <person name="Sullivan S."/>
            <person name="Sone E.D."/>
            <person name="Koren S."/>
            <person name="Silverstein K.A.T."/>
            <person name="Beckman K.B."/>
            <person name="Gohl D.M."/>
        </authorList>
    </citation>
    <scope>NUCLEOTIDE SEQUENCE</scope>
    <source>
        <strain evidence="1">Duluth1</strain>
        <tissue evidence="1">Whole animal</tissue>
    </source>
</reference>
<dbReference type="EMBL" id="JAIWYP010000008">
    <property type="protein sequence ID" value="KAH3784621.1"/>
    <property type="molecule type" value="Genomic_DNA"/>
</dbReference>
<proteinExistence type="predicted"/>
<sequence>MTLFEVNVFTSTWVAGGNIYGLMVLNGHERKVQIKHLYAIDAIRNGVEPSYPPPALP</sequence>
<reference evidence="1" key="2">
    <citation type="submission" date="2020-11" db="EMBL/GenBank/DDBJ databases">
        <authorList>
            <person name="McCartney M.A."/>
            <person name="Auch B."/>
            <person name="Kono T."/>
            <person name="Mallez S."/>
            <person name="Becker A."/>
            <person name="Gohl D.M."/>
            <person name="Silverstein K.A.T."/>
            <person name="Koren S."/>
            <person name="Bechman K.B."/>
            <person name="Herman A."/>
            <person name="Abrahante J.E."/>
            <person name="Garbe J."/>
        </authorList>
    </citation>
    <scope>NUCLEOTIDE SEQUENCE</scope>
    <source>
        <strain evidence="1">Duluth1</strain>
        <tissue evidence="1">Whole animal</tissue>
    </source>
</reference>
<keyword evidence="2" id="KW-1185">Reference proteome</keyword>
<name>A0A9D4ERS4_DREPO</name>